<evidence type="ECO:0000313" key="4">
    <source>
        <dbReference type="EMBL" id="KAI0307584.1"/>
    </source>
</evidence>
<dbReference type="SUPFAM" id="SSF52821">
    <property type="entry name" value="Rhodanese/Cell cycle control phosphatase"/>
    <property type="match status" value="2"/>
</dbReference>
<keyword evidence="2" id="KW-0677">Repeat</keyword>
<dbReference type="GO" id="GO:0005739">
    <property type="term" value="C:mitochondrion"/>
    <property type="evidence" value="ECO:0007669"/>
    <property type="project" value="TreeGrafter"/>
</dbReference>
<dbReference type="PROSITE" id="PS50206">
    <property type="entry name" value="RHODANESE_3"/>
    <property type="match status" value="2"/>
</dbReference>
<dbReference type="InterPro" id="IPR001307">
    <property type="entry name" value="Thiosulphate_STrfase_CS"/>
</dbReference>
<dbReference type="InterPro" id="IPR001763">
    <property type="entry name" value="Rhodanese-like_dom"/>
</dbReference>
<protein>
    <submittedName>
        <fullName evidence="4">Thiosulfate sulfurtransferase</fullName>
    </submittedName>
</protein>
<dbReference type="Pfam" id="PF00581">
    <property type="entry name" value="Rhodanese"/>
    <property type="match status" value="1"/>
</dbReference>
<proteinExistence type="predicted"/>
<dbReference type="GO" id="GO:0004792">
    <property type="term" value="F:thiosulfate-cyanide sulfurtransferase activity"/>
    <property type="evidence" value="ECO:0007669"/>
    <property type="project" value="InterPro"/>
</dbReference>
<name>A0AAD4MCX2_9AGAM</name>
<dbReference type="PROSITE" id="PS00380">
    <property type="entry name" value="RHODANESE_1"/>
    <property type="match status" value="1"/>
</dbReference>
<keyword evidence="5" id="KW-1185">Reference proteome</keyword>
<dbReference type="AlphaFoldDB" id="A0AAD4MCX2"/>
<keyword evidence="1" id="KW-0808">Transferase</keyword>
<gene>
    <name evidence="4" type="ORF">B0F90DRAFT_1675009</name>
</gene>
<dbReference type="InterPro" id="IPR036873">
    <property type="entry name" value="Rhodanese-like_dom_sf"/>
</dbReference>
<dbReference type="EMBL" id="WTXG01000001">
    <property type="protein sequence ID" value="KAI0307584.1"/>
    <property type="molecule type" value="Genomic_DNA"/>
</dbReference>
<organism evidence="4 5">
    <name type="scientific">Multifurca ochricompacta</name>
    <dbReference type="NCBI Taxonomy" id="376703"/>
    <lineage>
        <taxon>Eukaryota</taxon>
        <taxon>Fungi</taxon>
        <taxon>Dikarya</taxon>
        <taxon>Basidiomycota</taxon>
        <taxon>Agaricomycotina</taxon>
        <taxon>Agaricomycetes</taxon>
        <taxon>Russulales</taxon>
        <taxon>Russulaceae</taxon>
        <taxon>Multifurca</taxon>
    </lineage>
</organism>
<accession>A0AAD4MCX2</accession>
<comment type="caution">
    <text evidence="4">The sequence shown here is derived from an EMBL/GenBank/DDBJ whole genome shotgun (WGS) entry which is preliminary data.</text>
</comment>
<reference evidence="4" key="1">
    <citation type="journal article" date="2022" name="New Phytol.">
        <title>Evolutionary transition to the ectomycorrhizal habit in the genomes of a hyperdiverse lineage of mushroom-forming fungi.</title>
        <authorList>
            <person name="Looney B."/>
            <person name="Miyauchi S."/>
            <person name="Morin E."/>
            <person name="Drula E."/>
            <person name="Courty P.E."/>
            <person name="Kohler A."/>
            <person name="Kuo A."/>
            <person name="LaButti K."/>
            <person name="Pangilinan J."/>
            <person name="Lipzen A."/>
            <person name="Riley R."/>
            <person name="Andreopoulos W."/>
            <person name="He G."/>
            <person name="Johnson J."/>
            <person name="Nolan M."/>
            <person name="Tritt A."/>
            <person name="Barry K.W."/>
            <person name="Grigoriev I.V."/>
            <person name="Nagy L.G."/>
            <person name="Hibbett D."/>
            <person name="Henrissat B."/>
            <person name="Matheny P.B."/>
            <person name="Labbe J."/>
            <person name="Martin F.M."/>
        </authorList>
    </citation>
    <scope>NUCLEOTIDE SEQUENCE</scope>
    <source>
        <strain evidence="4">BPL690</strain>
    </source>
</reference>
<evidence type="ECO:0000313" key="5">
    <source>
        <dbReference type="Proteomes" id="UP001203297"/>
    </source>
</evidence>
<dbReference type="Gene3D" id="3.40.250.10">
    <property type="entry name" value="Rhodanese-like domain"/>
    <property type="match status" value="2"/>
</dbReference>
<dbReference type="PANTHER" id="PTHR11364:SF27">
    <property type="entry name" value="SULFURTRANSFERASE"/>
    <property type="match status" value="1"/>
</dbReference>
<evidence type="ECO:0000256" key="1">
    <source>
        <dbReference type="ARBA" id="ARBA00022679"/>
    </source>
</evidence>
<evidence type="ECO:0000256" key="2">
    <source>
        <dbReference type="ARBA" id="ARBA00022737"/>
    </source>
</evidence>
<sequence>MILSASTFRSLAFVRTTRLHTFQPISRSMSLVAPLLVTPKALQDLRSAVNVNILDASWFMPNSTLNASNEFTKRHIPGAHYLDLDEVAASNELGLKHMMPSAQTFSDALEKFGITPTSHVVLYDSQGIFSAPRALFMFRSFGHGKSSVLDGGLPRWEVEGFPTETGTAAEISRSKYPVPSLASENIKSYKQVVSNADKELSDPLAEIVLDARPHGRYAGTDPEPRPGLSSGHIPHSFSLPFNALLQTNAVPNSDRTFTTFLPPSELRRKLTNAVGNEYAQLILEGKRSVTTTCGSGMTAGSTLVSLYDESWTGYASRPESTINKNVP</sequence>
<dbReference type="InterPro" id="IPR045078">
    <property type="entry name" value="TST/MPST-like"/>
</dbReference>
<dbReference type="Proteomes" id="UP001203297">
    <property type="component" value="Unassembled WGS sequence"/>
</dbReference>
<dbReference type="SMART" id="SM00450">
    <property type="entry name" value="RHOD"/>
    <property type="match status" value="2"/>
</dbReference>
<evidence type="ECO:0000259" key="3">
    <source>
        <dbReference type="PROSITE" id="PS50206"/>
    </source>
</evidence>
<dbReference type="CDD" id="cd01448">
    <property type="entry name" value="TST_Repeat_1"/>
    <property type="match status" value="1"/>
</dbReference>
<feature type="domain" description="Rhodanese" evidence="3">
    <location>
        <begin position="47"/>
        <end position="165"/>
    </location>
</feature>
<dbReference type="PANTHER" id="PTHR11364">
    <property type="entry name" value="THIOSULFATE SULFERTANSFERASE"/>
    <property type="match status" value="1"/>
</dbReference>
<feature type="domain" description="Rhodanese" evidence="3">
    <location>
        <begin position="207"/>
        <end position="323"/>
    </location>
</feature>